<protein>
    <submittedName>
        <fullName evidence="8">ABC transporter permease</fullName>
    </submittedName>
</protein>
<keyword evidence="4 6" id="KW-1133">Transmembrane helix</keyword>
<feature type="transmembrane region" description="Helical" evidence="6">
    <location>
        <begin position="263"/>
        <end position="281"/>
    </location>
</feature>
<keyword evidence="3 6" id="KW-0812">Transmembrane</keyword>
<comment type="subcellular location">
    <subcellularLocation>
        <location evidence="1">Cell membrane</location>
        <topology evidence="1">Multi-pass membrane protein</topology>
    </subcellularLocation>
</comment>
<feature type="transmembrane region" description="Helical" evidence="6">
    <location>
        <begin position="311"/>
        <end position="334"/>
    </location>
</feature>
<evidence type="ECO:0000256" key="5">
    <source>
        <dbReference type="ARBA" id="ARBA00023136"/>
    </source>
</evidence>
<evidence type="ECO:0000256" key="2">
    <source>
        <dbReference type="ARBA" id="ARBA00022475"/>
    </source>
</evidence>
<keyword evidence="5 6" id="KW-0472">Membrane</keyword>
<feature type="transmembrane region" description="Helical" evidence="6">
    <location>
        <begin position="20"/>
        <end position="40"/>
    </location>
</feature>
<sequence>MKNPLRKRLPRELVGDLSKYLVVFLFMTLTIGMISGFLVADDSMLQAYDESFEKYNIEDGNFTLAAEADDALIDEIEKSDVTVCEHFYLEQKTEKGVDSTLRIFKERDKVDLVCLMDGEMPASEDEIALDRMYAKNNDLAIGDAVTIGGTEYTISGLVALSDYSALFSNNGDMMFDAVKFGVAIVTEDGFDSFDSDTIRYNYAWKYDKAPKNDTKAKDMGTDLMEDVATAAAMDGNALTGFLPAYTNSAIHFTGDDIGGDRSMILTLLYIVIVIMAFVFGVTTNNTIVKEAGVIGTLRASGYTKGELLRHYISLPILVTFIAAIIGNILGYSVFKDVFAGVYYNSYSLPTYVTRWNAQAFVLTTVVPLIIMLLVNVALIAHKLQLSPLNFLRRDLRKTRRKKAVRLPHFKFFNRFRLRIIFQNSASYVTLAVGILFANILLMFGLMMVPLLNHYQDEVLDHMIADYQYILKTPAETGNDAAETYCVSTLKTVFEDKESDEVTAYGIEPDSAYVDAKLPEDGVFISDSYADKYRIKEGDTIRLKEAYGNKKFEFEVKGIYTYPAGICIFMDIDEYRDVFEKDADYFNGYFSDEKLTDIPKENIVSTVTEDDLTKISRQLDVSMGDMFQVINVFAIVMFALLVYLLTKLIIEKNTISISMVKILGYDNREIGKLYLTATTWVVVCSIAVSIPLSYLLIELIYRSMMADFHGWLMMYVAPKVYGEMFVLGLIVYFVVAFFQMARIRKIPMDEALKNVE</sequence>
<evidence type="ECO:0000313" key="8">
    <source>
        <dbReference type="EMBL" id="MBC5752693.1"/>
    </source>
</evidence>
<feature type="transmembrane region" description="Helical" evidence="6">
    <location>
        <begin position="719"/>
        <end position="737"/>
    </location>
</feature>
<name>A0ABR7I6X2_9FIRM</name>
<dbReference type="Proteomes" id="UP000621540">
    <property type="component" value="Unassembled WGS sequence"/>
</dbReference>
<dbReference type="Pfam" id="PF02687">
    <property type="entry name" value="FtsX"/>
    <property type="match status" value="2"/>
</dbReference>
<feature type="transmembrane region" description="Helical" evidence="6">
    <location>
        <begin position="357"/>
        <end position="380"/>
    </location>
</feature>
<gene>
    <name evidence="8" type="ORF">H8Z76_01415</name>
</gene>
<feature type="transmembrane region" description="Helical" evidence="6">
    <location>
        <begin position="424"/>
        <end position="448"/>
    </location>
</feature>
<accession>A0ABR7I6X2</accession>
<feature type="domain" description="ABC3 transporter permease C-terminal" evidence="7">
    <location>
        <begin position="629"/>
        <end position="746"/>
    </location>
</feature>
<evidence type="ECO:0000256" key="4">
    <source>
        <dbReference type="ARBA" id="ARBA00022989"/>
    </source>
</evidence>
<dbReference type="InterPro" id="IPR003838">
    <property type="entry name" value="ABC3_permease_C"/>
</dbReference>
<dbReference type="PANTHER" id="PTHR30287:SF2">
    <property type="entry name" value="BLL1001 PROTEIN"/>
    <property type="match status" value="1"/>
</dbReference>
<dbReference type="RefSeq" id="WP_186981428.1">
    <property type="nucleotide sequence ID" value="NZ_JACOQH010000001.1"/>
</dbReference>
<organism evidence="8 9">
    <name type="scientific">Roseburia yibonii</name>
    <dbReference type="NCBI Taxonomy" id="2763063"/>
    <lineage>
        <taxon>Bacteria</taxon>
        <taxon>Bacillati</taxon>
        <taxon>Bacillota</taxon>
        <taxon>Clostridia</taxon>
        <taxon>Lachnospirales</taxon>
        <taxon>Lachnospiraceae</taxon>
        <taxon>Roseburia</taxon>
    </lineage>
</organism>
<dbReference type="InterPro" id="IPR038766">
    <property type="entry name" value="Membrane_comp_ABC_pdt"/>
</dbReference>
<evidence type="ECO:0000256" key="1">
    <source>
        <dbReference type="ARBA" id="ARBA00004651"/>
    </source>
</evidence>
<feature type="transmembrane region" description="Helical" evidence="6">
    <location>
        <begin position="628"/>
        <end position="649"/>
    </location>
</feature>
<keyword evidence="9" id="KW-1185">Reference proteome</keyword>
<proteinExistence type="predicted"/>
<keyword evidence="2" id="KW-1003">Cell membrane</keyword>
<dbReference type="EMBL" id="JACOQH010000001">
    <property type="protein sequence ID" value="MBC5752693.1"/>
    <property type="molecule type" value="Genomic_DNA"/>
</dbReference>
<reference evidence="8 9" key="1">
    <citation type="submission" date="2020-08" db="EMBL/GenBank/DDBJ databases">
        <title>Genome public.</title>
        <authorList>
            <person name="Liu C."/>
            <person name="Sun Q."/>
        </authorList>
    </citation>
    <scope>NUCLEOTIDE SEQUENCE [LARGE SCALE GENOMIC DNA]</scope>
    <source>
        <strain evidence="8 9">BX0805</strain>
    </source>
</reference>
<comment type="caution">
    <text evidence="8">The sequence shown here is derived from an EMBL/GenBank/DDBJ whole genome shotgun (WGS) entry which is preliminary data.</text>
</comment>
<dbReference type="PANTHER" id="PTHR30287">
    <property type="entry name" value="MEMBRANE COMPONENT OF PREDICTED ABC SUPERFAMILY METABOLITE UPTAKE TRANSPORTER"/>
    <property type="match status" value="1"/>
</dbReference>
<evidence type="ECO:0000256" key="6">
    <source>
        <dbReference type="SAM" id="Phobius"/>
    </source>
</evidence>
<evidence type="ECO:0000313" key="9">
    <source>
        <dbReference type="Proteomes" id="UP000621540"/>
    </source>
</evidence>
<feature type="domain" description="ABC3 transporter permease C-terminal" evidence="7">
    <location>
        <begin position="267"/>
        <end position="375"/>
    </location>
</feature>
<evidence type="ECO:0000256" key="3">
    <source>
        <dbReference type="ARBA" id="ARBA00022692"/>
    </source>
</evidence>
<feature type="transmembrane region" description="Helical" evidence="6">
    <location>
        <begin position="670"/>
        <end position="699"/>
    </location>
</feature>
<evidence type="ECO:0000259" key="7">
    <source>
        <dbReference type="Pfam" id="PF02687"/>
    </source>
</evidence>